<sequence>MHMRIIVGLLAGGLMLGCGGVDSEATTGDERTVQAQAAMADEFEIKAEVEGGVACNSEQRKLAEAHMVKNHSSFAKMGSCELVAINYQLYIRYTYYF</sequence>
<dbReference type="InParanoid" id="H8MF87"/>
<organism evidence="1 2">
    <name type="scientific">Corallococcus coralloides (strain ATCC 25202 / DSM 2259 / NBRC 100086 / M2)</name>
    <name type="common">Myxococcus coralloides</name>
    <dbReference type="NCBI Taxonomy" id="1144275"/>
    <lineage>
        <taxon>Bacteria</taxon>
        <taxon>Pseudomonadati</taxon>
        <taxon>Myxococcota</taxon>
        <taxon>Myxococcia</taxon>
        <taxon>Myxococcales</taxon>
        <taxon>Cystobacterineae</taxon>
        <taxon>Myxococcaceae</taxon>
        <taxon>Corallococcus</taxon>
    </lineage>
</organism>
<dbReference type="AlphaFoldDB" id="H8MF87"/>
<dbReference type="Proteomes" id="UP000007587">
    <property type="component" value="Chromosome"/>
</dbReference>
<evidence type="ECO:0008006" key="3">
    <source>
        <dbReference type="Google" id="ProtNLM"/>
    </source>
</evidence>
<reference evidence="2" key="2">
    <citation type="submission" date="2012-03" db="EMBL/GenBank/DDBJ databases">
        <title>Genome sequence of the fruiting myxobacterium Corallococcus coralloides DSM 2259.</title>
        <authorList>
            <person name="Huntley S."/>
            <person name="Zhang Y."/>
            <person name="Treuner-Lange A."/>
            <person name="Sensen C.W."/>
            <person name="Sogaard-Andersen L."/>
        </authorList>
    </citation>
    <scope>NUCLEOTIDE SEQUENCE [LARGE SCALE GENOMIC DNA]</scope>
    <source>
        <strain evidence="2">ATCC 25202 / DSM 2259 / NBRC 100086 / M2</strain>
    </source>
</reference>
<dbReference type="STRING" id="1144275.COCOR_03191"/>
<protein>
    <recommendedName>
        <fullName evidence="3">Lipoprotein</fullName>
    </recommendedName>
</protein>
<dbReference type="HOGENOM" id="CLU_2341981_0_0_7"/>
<reference evidence="1 2" key="1">
    <citation type="journal article" date="2012" name="J. Bacteriol.">
        <title>Complete Genome Sequence of the Fruiting Myxobacterium Corallococcus coralloides DSM 2259.</title>
        <authorList>
            <person name="Huntley S."/>
            <person name="Zhang Y."/>
            <person name="Treuner-Lange A."/>
            <person name="Kneip S."/>
            <person name="Sensen C.W."/>
            <person name="Sogaard-Andersen L."/>
        </authorList>
    </citation>
    <scope>NUCLEOTIDE SEQUENCE [LARGE SCALE GENOMIC DNA]</scope>
    <source>
        <strain evidence="2">ATCC 25202 / DSM 2259 / NBRC 100086 / M2</strain>
    </source>
</reference>
<dbReference type="KEGG" id="ccx:COCOR_03191"/>
<dbReference type="EMBL" id="CP003389">
    <property type="protein sequence ID" value="AFE05073.1"/>
    <property type="molecule type" value="Genomic_DNA"/>
</dbReference>
<accession>H8MF87</accession>
<name>H8MF87_CORCM</name>
<keyword evidence="2" id="KW-1185">Reference proteome</keyword>
<gene>
    <name evidence="1" type="ordered locus">COCOR_03191</name>
</gene>
<dbReference type="PROSITE" id="PS51257">
    <property type="entry name" value="PROKAR_LIPOPROTEIN"/>
    <property type="match status" value="1"/>
</dbReference>
<evidence type="ECO:0000313" key="1">
    <source>
        <dbReference type="EMBL" id="AFE05073.1"/>
    </source>
</evidence>
<evidence type="ECO:0000313" key="2">
    <source>
        <dbReference type="Proteomes" id="UP000007587"/>
    </source>
</evidence>
<proteinExistence type="predicted"/>